<sequence>MTILDCQKNQSYTILKIEGCDDALKNRFLSFGIVAGAQFVLLHHSLQKATLSIALGRAQIALRAHEAKCILVKPL</sequence>
<dbReference type="AlphaFoldDB" id="A0A553USR2"/>
<dbReference type="InterPro" id="IPR007167">
    <property type="entry name" value="Fe-transptr_FeoA-like"/>
</dbReference>
<gene>
    <name evidence="3" type="ORF">FNE76_05245</name>
</gene>
<dbReference type="EMBL" id="VKGC01000011">
    <property type="protein sequence ID" value="TSA83223.1"/>
    <property type="molecule type" value="Genomic_DNA"/>
</dbReference>
<dbReference type="InterPro" id="IPR008988">
    <property type="entry name" value="Transcriptional_repressor_C"/>
</dbReference>
<feature type="domain" description="Ferrous iron transporter FeoA-like" evidence="2">
    <location>
        <begin position="1"/>
        <end position="74"/>
    </location>
</feature>
<dbReference type="OrthoDB" id="5334830at2"/>
<dbReference type="RefSeq" id="WP_120948620.1">
    <property type="nucleotide sequence ID" value="NZ_QXQP01000021.1"/>
</dbReference>
<protein>
    <submittedName>
        <fullName evidence="3">Ferrous iron transport protein A</fullName>
    </submittedName>
</protein>
<dbReference type="SMART" id="SM00899">
    <property type="entry name" value="FeoA"/>
    <property type="match status" value="1"/>
</dbReference>
<keyword evidence="4" id="KW-1185">Reference proteome</keyword>
<name>A0A553USR2_9HELI</name>
<evidence type="ECO:0000259" key="2">
    <source>
        <dbReference type="SMART" id="SM00899"/>
    </source>
</evidence>
<dbReference type="Pfam" id="PF04023">
    <property type="entry name" value="FeoA"/>
    <property type="match status" value="1"/>
</dbReference>
<keyword evidence="1" id="KW-0408">Iron</keyword>
<evidence type="ECO:0000313" key="4">
    <source>
        <dbReference type="Proteomes" id="UP000319322"/>
    </source>
</evidence>
<comment type="caution">
    <text evidence="3">The sequence shown here is derived from an EMBL/GenBank/DDBJ whole genome shotgun (WGS) entry which is preliminary data.</text>
</comment>
<reference evidence="3 4" key="1">
    <citation type="submission" date="2019-07" db="EMBL/GenBank/DDBJ databases">
        <title>Helicobacter labacensis sp. nov., Helicobacter mehlei sp. nov. and Helicobacter vulpis sp. nov., isolated from gastric mucosa of red fox (Vulpis vulpis).</title>
        <authorList>
            <person name="Kusar D."/>
            <person name="Gruntar I."/>
            <person name="Pate M."/>
            <person name="Zajc U."/>
            <person name="Ocepek M."/>
        </authorList>
    </citation>
    <scope>NUCLEOTIDE SEQUENCE [LARGE SCALE GENOMIC DNA]</scope>
    <source>
        <strain evidence="3 4">L8b</strain>
    </source>
</reference>
<dbReference type="SUPFAM" id="SSF50037">
    <property type="entry name" value="C-terminal domain of transcriptional repressors"/>
    <property type="match status" value="1"/>
</dbReference>
<proteinExistence type="predicted"/>
<organism evidence="3 4">
    <name type="scientific">Helicobacter mehlei</name>
    <dbReference type="NCBI Taxonomy" id="2316080"/>
    <lineage>
        <taxon>Bacteria</taxon>
        <taxon>Pseudomonadati</taxon>
        <taxon>Campylobacterota</taxon>
        <taxon>Epsilonproteobacteria</taxon>
        <taxon>Campylobacterales</taxon>
        <taxon>Helicobacteraceae</taxon>
        <taxon>Helicobacter</taxon>
    </lineage>
</organism>
<accession>A0A553USR2</accession>
<evidence type="ECO:0000256" key="1">
    <source>
        <dbReference type="ARBA" id="ARBA00023004"/>
    </source>
</evidence>
<reference evidence="4" key="2">
    <citation type="submission" date="2019-07" db="EMBL/GenBank/DDBJ databases">
        <title>Helicobacter labacensis sp. nov., Helicobacter mehlei sp. nov. and Helicobacter vulpis sp. nov., isolated from gastric mucosa of red fox (Vulpis vulpis).</title>
        <authorList>
            <person name="Papic B."/>
        </authorList>
    </citation>
    <scope>NUCLEOTIDE SEQUENCE [LARGE SCALE GENOMIC DNA]</scope>
    <source>
        <strain evidence="4">L8b</strain>
    </source>
</reference>
<evidence type="ECO:0000313" key="3">
    <source>
        <dbReference type="EMBL" id="TSA83223.1"/>
    </source>
</evidence>
<reference evidence="3 4" key="3">
    <citation type="submission" date="2019-07" db="EMBL/GenBank/DDBJ databases">
        <authorList>
            <person name="Papic B."/>
        </authorList>
    </citation>
    <scope>NUCLEOTIDE SEQUENCE [LARGE SCALE GENOMIC DNA]</scope>
    <source>
        <strain evidence="3 4">L8b</strain>
    </source>
</reference>
<dbReference type="Gene3D" id="2.30.30.90">
    <property type="match status" value="1"/>
</dbReference>
<dbReference type="Proteomes" id="UP000319322">
    <property type="component" value="Unassembled WGS sequence"/>
</dbReference>
<dbReference type="InterPro" id="IPR038157">
    <property type="entry name" value="FeoA_core_dom"/>
</dbReference>
<dbReference type="GO" id="GO:0046914">
    <property type="term" value="F:transition metal ion binding"/>
    <property type="evidence" value="ECO:0007669"/>
    <property type="project" value="InterPro"/>
</dbReference>